<evidence type="ECO:0000256" key="8">
    <source>
        <dbReference type="ARBA" id="ARBA00023136"/>
    </source>
</evidence>
<dbReference type="HOGENOM" id="CLU_052855_0_0_1"/>
<keyword evidence="7 9" id="KW-1133">Transmembrane helix</keyword>
<dbReference type="eggNOG" id="KOG2603">
    <property type="taxonomic scope" value="Eukaryota"/>
</dbReference>
<dbReference type="CTD" id="20201225"/>
<dbReference type="GeneID" id="20201225"/>
<dbReference type="OMA" id="IFQQMNL"/>
<evidence type="ECO:0000256" key="1">
    <source>
        <dbReference type="ARBA" id="ARBA00002791"/>
    </source>
</evidence>
<comment type="similarity">
    <text evidence="3">Belongs to the OST3/OST6 family.</text>
</comment>
<protein>
    <recommendedName>
        <fullName evidence="14">Magnesium transporter protein 1</fullName>
    </recommendedName>
</protein>
<dbReference type="EnsemblMetazoa" id="HelroT165838">
    <property type="protein sequence ID" value="HelroP165838"/>
    <property type="gene ID" value="HelroG165838"/>
</dbReference>
<keyword evidence="6" id="KW-0256">Endoplasmic reticulum</keyword>
<gene>
    <name evidence="12" type="primary">20201225</name>
    <name evidence="11" type="ORF">HELRODRAFT_165838</name>
</gene>
<keyword evidence="8 9" id="KW-0472">Membrane</keyword>
<dbReference type="STRING" id="6412.T1EXC5"/>
<evidence type="ECO:0000256" key="6">
    <source>
        <dbReference type="ARBA" id="ARBA00022824"/>
    </source>
</evidence>
<feature type="transmembrane region" description="Helical" evidence="9">
    <location>
        <begin position="179"/>
        <end position="198"/>
    </location>
</feature>
<sequence>MYNLFFVKITFFALTLTFLNCNAAKEKTNSGSDKLQQVLKFTSQTGYFNVDGHKFKSYVKTSLKPYGVFLLLSVSMPERKCSHCGDALESFKLISSSWRFSEDFENDVFFGFADFDAGGMDVFQSLQIRSAPVMLYFPPYELKYQSMMIEKYGLSAEGFANFLQRVTSRKIIIKHPPNYTVLMSVCASIAVLVFLFYMDVINIKLINTALQMWSGATIVMFILLMISGFMWNHMRRPPLVHEQENSIIYIEHWGDGQLLAESFIIFFLNLLIGIGIVLLAQPRTLPITARKWCAYVGISVVCIFFYFLLGVFKKKYEGYPYGQLS</sequence>
<dbReference type="EMBL" id="KB097700">
    <property type="protein sequence ID" value="ESN91767.1"/>
    <property type="molecule type" value="Genomic_DNA"/>
</dbReference>
<feature type="transmembrane region" description="Helical" evidence="9">
    <location>
        <begin position="292"/>
        <end position="312"/>
    </location>
</feature>
<reference evidence="11 13" key="2">
    <citation type="journal article" date="2013" name="Nature">
        <title>Insights into bilaterian evolution from three spiralian genomes.</title>
        <authorList>
            <person name="Simakov O."/>
            <person name="Marletaz F."/>
            <person name="Cho S.J."/>
            <person name="Edsinger-Gonzales E."/>
            <person name="Havlak P."/>
            <person name="Hellsten U."/>
            <person name="Kuo D.H."/>
            <person name="Larsson T."/>
            <person name="Lv J."/>
            <person name="Arendt D."/>
            <person name="Savage R."/>
            <person name="Osoegawa K."/>
            <person name="de Jong P."/>
            <person name="Grimwood J."/>
            <person name="Chapman J.A."/>
            <person name="Shapiro H."/>
            <person name="Aerts A."/>
            <person name="Otillar R.P."/>
            <person name="Terry A.Y."/>
            <person name="Boore J.L."/>
            <person name="Grigoriev I.V."/>
            <person name="Lindberg D.R."/>
            <person name="Seaver E.C."/>
            <person name="Weisblat D.A."/>
            <person name="Putnam N.H."/>
            <person name="Rokhsar D.S."/>
        </authorList>
    </citation>
    <scope>NUCLEOTIDE SEQUENCE</scope>
</reference>
<evidence type="ECO:0000256" key="5">
    <source>
        <dbReference type="ARBA" id="ARBA00022729"/>
    </source>
</evidence>
<evidence type="ECO:0000313" key="12">
    <source>
        <dbReference type="EnsemblMetazoa" id="HelroP165838"/>
    </source>
</evidence>
<evidence type="ECO:0000256" key="10">
    <source>
        <dbReference type="SAM" id="SignalP"/>
    </source>
</evidence>
<accession>T1EXC5</accession>
<reference evidence="13" key="1">
    <citation type="submission" date="2012-12" db="EMBL/GenBank/DDBJ databases">
        <authorList>
            <person name="Hellsten U."/>
            <person name="Grimwood J."/>
            <person name="Chapman J.A."/>
            <person name="Shapiro H."/>
            <person name="Aerts A."/>
            <person name="Otillar R.P."/>
            <person name="Terry A.Y."/>
            <person name="Boore J.L."/>
            <person name="Simakov O."/>
            <person name="Marletaz F."/>
            <person name="Cho S.-J."/>
            <person name="Edsinger-Gonzales E."/>
            <person name="Havlak P."/>
            <person name="Kuo D.-H."/>
            <person name="Larsson T."/>
            <person name="Lv J."/>
            <person name="Arendt D."/>
            <person name="Savage R."/>
            <person name="Osoegawa K."/>
            <person name="de Jong P."/>
            <person name="Lindberg D.R."/>
            <person name="Seaver E.C."/>
            <person name="Weisblat D.A."/>
            <person name="Putnam N.H."/>
            <person name="Grigoriev I.V."/>
            <person name="Rokhsar D.S."/>
        </authorList>
    </citation>
    <scope>NUCLEOTIDE SEQUENCE</scope>
</reference>
<feature type="transmembrane region" description="Helical" evidence="9">
    <location>
        <begin position="210"/>
        <end position="231"/>
    </location>
</feature>
<keyword evidence="13" id="KW-1185">Reference proteome</keyword>
<dbReference type="Pfam" id="PF04756">
    <property type="entry name" value="OST3_OST6"/>
    <property type="match status" value="1"/>
</dbReference>
<dbReference type="GO" id="GO:1903830">
    <property type="term" value="P:magnesium ion transmembrane transport"/>
    <property type="evidence" value="ECO:0000318"/>
    <property type="project" value="GO_Central"/>
</dbReference>
<dbReference type="AlphaFoldDB" id="T1EXC5"/>
<dbReference type="GO" id="GO:0008250">
    <property type="term" value="C:oligosaccharyltransferase complex"/>
    <property type="evidence" value="ECO:0000318"/>
    <property type="project" value="GO_Central"/>
</dbReference>
<evidence type="ECO:0000256" key="9">
    <source>
        <dbReference type="SAM" id="Phobius"/>
    </source>
</evidence>
<dbReference type="Proteomes" id="UP000015101">
    <property type="component" value="Unassembled WGS sequence"/>
</dbReference>
<evidence type="ECO:0000313" key="13">
    <source>
        <dbReference type="Proteomes" id="UP000015101"/>
    </source>
</evidence>
<keyword evidence="5 10" id="KW-0732">Signal</keyword>
<feature type="chain" id="PRO_5010980111" description="Magnesium transporter protein 1" evidence="10">
    <location>
        <begin position="25"/>
        <end position="325"/>
    </location>
</feature>
<name>T1EXC5_HELRO</name>
<dbReference type="InterPro" id="IPR021149">
    <property type="entry name" value="OligosaccharylTrfase_OST3/OST6"/>
</dbReference>
<dbReference type="RefSeq" id="XP_009030571.1">
    <property type="nucleotide sequence ID" value="XM_009032323.1"/>
</dbReference>
<feature type="transmembrane region" description="Helical" evidence="9">
    <location>
        <begin position="263"/>
        <end position="280"/>
    </location>
</feature>
<comment type="subcellular location">
    <subcellularLocation>
        <location evidence="2">Endoplasmic reticulum membrane</location>
        <topology evidence="2">Multi-pass membrane protein</topology>
    </subcellularLocation>
</comment>
<evidence type="ECO:0008006" key="14">
    <source>
        <dbReference type="Google" id="ProtNLM"/>
    </source>
</evidence>
<evidence type="ECO:0000256" key="7">
    <source>
        <dbReference type="ARBA" id="ARBA00022989"/>
    </source>
</evidence>
<dbReference type="KEGG" id="hro:HELRODRAFT_165838"/>
<dbReference type="InParanoid" id="T1EXC5"/>
<dbReference type="FunCoup" id="T1EXC5">
    <property type="interactions" value="820"/>
</dbReference>
<dbReference type="PANTHER" id="PTHR12692">
    <property type="entry name" value="DOLICHYL-DIPHOSPHOOLIGOSACCHARIDE--PROTEIN GLYCOSYLTRANSFERASE-RELATED"/>
    <property type="match status" value="1"/>
</dbReference>
<reference evidence="12" key="3">
    <citation type="submission" date="2015-06" db="UniProtKB">
        <authorList>
            <consortium name="EnsemblMetazoa"/>
        </authorList>
    </citation>
    <scope>IDENTIFICATION</scope>
</reference>
<dbReference type="Gene3D" id="3.40.30.10">
    <property type="entry name" value="Glutaredoxin"/>
    <property type="match status" value="1"/>
</dbReference>
<proteinExistence type="inferred from homology"/>
<feature type="signal peptide" evidence="10">
    <location>
        <begin position="1"/>
        <end position="24"/>
    </location>
</feature>
<keyword evidence="4 9" id="KW-0812">Transmembrane</keyword>
<dbReference type="GO" id="GO:0018279">
    <property type="term" value="P:protein N-linked glycosylation via asparagine"/>
    <property type="evidence" value="ECO:0000318"/>
    <property type="project" value="GO_Central"/>
</dbReference>
<evidence type="ECO:0000256" key="2">
    <source>
        <dbReference type="ARBA" id="ARBA00004477"/>
    </source>
</evidence>
<dbReference type="OrthoDB" id="67566at2759"/>
<comment type="function">
    <text evidence="1">Subunit of the oligosaccharyl transferase (OST) complex that catalyzes the initial transfer of a defined glycan (Glc(3)Man(9)GlcNAc(2) in eukaryotes) from the lipid carrier dolichol-pyrophosphate to an asparagine residue within an Asn-X-Ser/Thr consensus motif in nascent polypeptide chains, the first step in protein N-glycosylation. N-glycosylation occurs cotranslationally and the complex associates with the Sec61 complex at the channel-forming translocon complex that mediates protein translocation across the endoplasmic reticulum (ER). All subunits are required for a maximal enzyme activity.</text>
</comment>
<evidence type="ECO:0000313" key="11">
    <source>
        <dbReference type="EMBL" id="ESN91767.1"/>
    </source>
</evidence>
<dbReference type="PANTHER" id="PTHR12692:SF0">
    <property type="entry name" value="GH11935P"/>
    <property type="match status" value="1"/>
</dbReference>
<organism evidence="12 13">
    <name type="scientific">Helobdella robusta</name>
    <name type="common">Californian leech</name>
    <dbReference type="NCBI Taxonomy" id="6412"/>
    <lineage>
        <taxon>Eukaryota</taxon>
        <taxon>Metazoa</taxon>
        <taxon>Spiralia</taxon>
        <taxon>Lophotrochozoa</taxon>
        <taxon>Annelida</taxon>
        <taxon>Clitellata</taxon>
        <taxon>Hirudinea</taxon>
        <taxon>Rhynchobdellida</taxon>
        <taxon>Glossiphoniidae</taxon>
        <taxon>Helobdella</taxon>
    </lineage>
</organism>
<dbReference type="EMBL" id="AMQM01002188">
    <property type="status" value="NOT_ANNOTATED_CDS"/>
    <property type="molecule type" value="Genomic_DNA"/>
</dbReference>
<evidence type="ECO:0000256" key="4">
    <source>
        <dbReference type="ARBA" id="ARBA00022692"/>
    </source>
</evidence>
<evidence type="ECO:0000256" key="3">
    <source>
        <dbReference type="ARBA" id="ARBA00009561"/>
    </source>
</evidence>